<evidence type="ECO:0000259" key="3">
    <source>
        <dbReference type="Pfam" id="PF00501"/>
    </source>
</evidence>
<keyword evidence="2" id="KW-0067">ATP-binding</keyword>
<reference evidence="4" key="1">
    <citation type="submission" date="2023-06" db="EMBL/GenBank/DDBJ databases">
        <title>full genome analysis of Phenantherene degrader P3.</title>
        <authorList>
            <person name="Akbar A."/>
            <person name="Rahmeh R."/>
            <person name="Kishk M."/>
        </authorList>
    </citation>
    <scope>NUCLEOTIDE SEQUENCE</scope>
    <source>
        <strain evidence="4">P3</strain>
    </source>
</reference>
<keyword evidence="5" id="KW-1185">Reference proteome</keyword>
<dbReference type="InterPro" id="IPR020845">
    <property type="entry name" value="AMP-binding_CS"/>
</dbReference>
<dbReference type="InterPro" id="IPR042099">
    <property type="entry name" value="ANL_N_sf"/>
</dbReference>
<feature type="domain" description="AMP-dependent synthetase/ligase" evidence="3">
    <location>
        <begin position="24"/>
        <end position="440"/>
    </location>
</feature>
<name>A0ABT7W0Y2_9BORD</name>
<dbReference type="Proteomes" id="UP001175604">
    <property type="component" value="Unassembled WGS sequence"/>
</dbReference>
<dbReference type="PANTHER" id="PTHR43272:SF33">
    <property type="entry name" value="AMP-BINDING DOMAIN-CONTAINING PROTEIN-RELATED"/>
    <property type="match status" value="1"/>
</dbReference>
<keyword evidence="1" id="KW-0547">Nucleotide-binding</keyword>
<comment type="caution">
    <text evidence="4">The sequence shown here is derived from an EMBL/GenBank/DDBJ whole genome shotgun (WGS) entry which is preliminary data.</text>
</comment>
<dbReference type="PANTHER" id="PTHR43272">
    <property type="entry name" value="LONG-CHAIN-FATTY-ACID--COA LIGASE"/>
    <property type="match status" value="1"/>
</dbReference>
<dbReference type="PROSITE" id="PS00455">
    <property type="entry name" value="AMP_BINDING"/>
    <property type="match status" value="1"/>
</dbReference>
<organism evidence="4 5">
    <name type="scientific">Bordetella petrii</name>
    <dbReference type="NCBI Taxonomy" id="94624"/>
    <lineage>
        <taxon>Bacteria</taxon>
        <taxon>Pseudomonadati</taxon>
        <taxon>Pseudomonadota</taxon>
        <taxon>Betaproteobacteria</taxon>
        <taxon>Burkholderiales</taxon>
        <taxon>Alcaligenaceae</taxon>
        <taxon>Bordetella</taxon>
    </lineage>
</organism>
<gene>
    <name evidence="4" type="ORF">QUC21_07435</name>
</gene>
<protein>
    <submittedName>
        <fullName evidence="4">AMP-binding protein</fullName>
    </submittedName>
</protein>
<evidence type="ECO:0000256" key="1">
    <source>
        <dbReference type="ARBA" id="ARBA00022741"/>
    </source>
</evidence>
<evidence type="ECO:0000313" key="4">
    <source>
        <dbReference type="EMBL" id="MDM9558857.1"/>
    </source>
</evidence>
<proteinExistence type="predicted"/>
<dbReference type="SUPFAM" id="SSF56801">
    <property type="entry name" value="Acetyl-CoA synthetase-like"/>
    <property type="match status" value="1"/>
</dbReference>
<evidence type="ECO:0000256" key="2">
    <source>
        <dbReference type="ARBA" id="ARBA00022840"/>
    </source>
</evidence>
<dbReference type="RefSeq" id="WP_289785290.1">
    <property type="nucleotide sequence ID" value="NZ_JAUDJE010000005.1"/>
</dbReference>
<dbReference type="Gene3D" id="3.40.50.12780">
    <property type="entry name" value="N-terminal domain of ligase-like"/>
    <property type="match status" value="1"/>
</dbReference>
<sequence length="658" mass="72388">MAHALPAGAPAPATPGTFPGLLLEHARVRGARPAIREKDLGIWQTLSWAEVASHVRQAAHGLAALGIAPGMHVAVIGENRPRLYIAMMATQALGAIPVPLYQDAVAQEMVYVLQDAGITVAVVEDQEQVDKMLEVRDQCPALAHVVYDDPRGMRHYTDPMLRSYEQLEAIGREHAERHPAYFDDAVAAVQPHDAAAMFYTSGTTGKPKGVVLTHHALIDRARAVAELEKLTDQEDVLAYLPPAWIGQNMFSYTQLLVSGFTVNHPESPDTVAIDMRDIGPTYYFAPPRVLEGLLTHVMIRMEDAGRLKRAMFRRCMNLARKVGVRILDGEPVGAWDRLRYAIGNVLVYGPLRNALGMSRVRVAYTAGEAIGPDLFVFYRSIGINLKQLYGSTETSVFVCVQPDGQVRDDTVGPPVSGVEIRVADNGEILVKSPGLFKEYYRNPQATEEARDADGWFHTGDAGYLDTDGQLKIIDRAKDVGKLADGSLFAPKYLENKLKFFPHIKEAVAFGAGRDHVCAFVNIDLEAVGNWAERRGLPYAGYTDLAGKDEVYQLVGECIEQINADLAGDPKLAASQIARFLILHKELDPDDDELTRTRKVRRAFIAQKYGVLVNALFAGQESQYIETEVKFEDGRVGKIAADLKIRPVKTFPPITARAA</sequence>
<dbReference type="Pfam" id="PF00501">
    <property type="entry name" value="AMP-binding"/>
    <property type="match status" value="1"/>
</dbReference>
<evidence type="ECO:0000313" key="5">
    <source>
        <dbReference type="Proteomes" id="UP001175604"/>
    </source>
</evidence>
<dbReference type="InterPro" id="IPR000873">
    <property type="entry name" value="AMP-dep_synth/lig_dom"/>
</dbReference>
<dbReference type="EMBL" id="JAUDJE010000005">
    <property type="protein sequence ID" value="MDM9558857.1"/>
    <property type="molecule type" value="Genomic_DNA"/>
</dbReference>
<accession>A0ABT7W0Y2</accession>